<evidence type="ECO:0000256" key="1">
    <source>
        <dbReference type="ARBA" id="ARBA00000966"/>
    </source>
</evidence>
<keyword evidence="7" id="KW-0119">Carbohydrate metabolism</keyword>
<keyword evidence="4" id="KW-0378">Hydrolase</keyword>
<evidence type="ECO:0000256" key="4">
    <source>
        <dbReference type="ARBA" id="ARBA00022801"/>
    </source>
</evidence>
<comment type="caution">
    <text evidence="9">The sequence shown here is derived from an EMBL/GenBank/DDBJ whole genome shotgun (WGS) entry which is preliminary data.</text>
</comment>
<dbReference type="NCBIfam" id="NF008305">
    <property type="entry name" value="PRK11097.1"/>
    <property type="match status" value="1"/>
</dbReference>
<dbReference type="Pfam" id="PF01270">
    <property type="entry name" value="Glyco_hydro_8"/>
    <property type="match status" value="1"/>
</dbReference>
<keyword evidence="5" id="KW-0136">Cellulose degradation</keyword>
<feature type="signal peptide" evidence="8">
    <location>
        <begin position="1"/>
        <end position="21"/>
    </location>
</feature>
<feature type="chain" id="PRO_5011275036" description="cellulase" evidence="8">
    <location>
        <begin position="22"/>
        <end position="382"/>
    </location>
</feature>
<sequence>MSAVSIPLFAALLLDALPALAAPCDGWPDWQAFLKNYVSGDGRVVDRSQDARPTTSEGQSYALFFALAANDRPAFDRLLAWTRDNLADGDLGARLPAWLWGRGQDGGWKVLDDNSASDSDMWLAYDLLEAGRLWREPSYAAQGRQLALRILREETADLPGLGLTLLPGKDGFLFSDGGARLNPSYLPPQLLARFAYGLPDSDWAKLPRGSERVLLDGAPAGFAPDWLRLQPGKGLQPDADSKAKGGYSAIRVYLWAGMLAPSAPLRAALLARYKPMARWVAREGAPPEQVDTRNGKAQGRAPTGFSFALLPFLQAQGETEALRALLQRLRAMPRDDRADAYYDQVLRLFGLGWLQGRFRFERNGKLLPAWEGKCSASLPVSR</sequence>
<dbReference type="Gene3D" id="1.50.10.10">
    <property type="match status" value="1"/>
</dbReference>
<reference evidence="9 10" key="1">
    <citation type="submission" date="2017-05" db="EMBL/GenBank/DDBJ databases">
        <title>Chromobacterium violaceum GHPS1 isolated from Hydrocarbon polluted soil in French Guiana display an awesome secondary metabolite arsenal and a battery of drug and heavy-metal-resistance and detoxification of xenobiotics proteins.</title>
        <authorList>
            <person name="Belbahri L."/>
        </authorList>
    </citation>
    <scope>NUCLEOTIDE SEQUENCE [LARGE SCALE GENOMIC DNA]</scope>
    <source>
        <strain evidence="9 10">GHPS1</strain>
    </source>
</reference>
<evidence type="ECO:0000313" key="9">
    <source>
        <dbReference type="EMBL" id="OVE45895.1"/>
    </source>
</evidence>
<keyword evidence="8" id="KW-0732">Signal</keyword>
<dbReference type="GO" id="GO:0030245">
    <property type="term" value="P:cellulose catabolic process"/>
    <property type="evidence" value="ECO:0007669"/>
    <property type="project" value="UniProtKB-KW"/>
</dbReference>
<dbReference type="RefSeq" id="WP_043613194.1">
    <property type="nucleotide sequence ID" value="NZ_JWPW01000005.1"/>
</dbReference>
<protein>
    <recommendedName>
        <fullName evidence="3">cellulase</fullName>
        <ecNumber evidence="3">3.2.1.4</ecNumber>
    </recommendedName>
</protein>
<evidence type="ECO:0000313" key="10">
    <source>
        <dbReference type="Proteomes" id="UP000196342"/>
    </source>
</evidence>
<gene>
    <name evidence="9" type="ORF">CBW21_20860</name>
</gene>
<evidence type="ECO:0000256" key="8">
    <source>
        <dbReference type="SAM" id="SignalP"/>
    </source>
</evidence>
<proteinExistence type="inferred from homology"/>
<dbReference type="InterPro" id="IPR008928">
    <property type="entry name" value="6-hairpin_glycosidase_sf"/>
</dbReference>
<dbReference type="AlphaFoldDB" id="A0A202B347"/>
<dbReference type="InterPro" id="IPR012341">
    <property type="entry name" value="6hp_glycosidase-like_sf"/>
</dbReference>
<evidence type="ECO:0000256" key="3">
    <source>
        <dbReference type="ARBA" id="ARBA00012601"/>
    </source>
</evidence>
<name>A0A202B347_CHRVL</name>
<dbReference type="PRINTS" id="PR00735">
    <property type="entry name" value="GLHYDRLASE8"/>
</dbReference>
<dbReference type="SUPFAM" id="SSF48208">
    <property type="entry name" value="Six-hairpin glycosidases"/>
    <property type="match status" value="1"/>
</dbReference>
<keyword evidence="7" id="KW-0624">Polysaccharide degradation</keyword>
<dbReference type="InterPro" id="IPR002037">
    <property type="entry name" value="Glyco_hydro_8"/>
</dbReference>
<dbReference type="EMBL" id="NHOO01000025">
    <property type="protein sequence ID" value="OVE45895.1"/>
    <property type="molecule type" value="Genomic_DNA"/>
</dbReference>
<organism evidence="9 10">
    <name type="scientific">Chromobacterium violaceum</name>
    <dbReference type="NCBI Taxonomy" id="536"/>
    <lineage>
        <taxon>Bacteria</taxon>
        <taxon>Pseudomonadati</taxon>
        <taxon>Pseudomonadota</taxon>
        <taxon>Betaproteobacteria</taxon>
        <taxon>Neisseriales</taxon>
        <taxon>Chromobacteriaceae</taxon>
        <taxon>Chromobacterium</taxon>
    </lineage>
</organism>
<evidence type="ECO:0000256" key="2">
    <source>
        <dbReference type="ARBA" id="ARBA00009209"/>
    </source>
</evidence>
<evidence type="ECO:0000256" key="6">
    <source>
        <dbReference type="ARBA" id="ARBA00023295"/>
    </source>
</evidence>
<keyword evidence="6" id="KW-0326">Glycosidase</keyword>
<evidence type="ECO:0000256" key="5">
    <source>
        <dbReference type="ARBA" id="ARBA00023001"/>
    </source>
</evidence>
<comment type="similarity">
    <text evidence="2">Belongs to the glycosyl hydrolase 8 (cellulase D) family.</text>
</comment>
<dbReference type="EC" id="3.2.1.4" evidence="3"/>
<dbReference type="Proteomes" id="UP000196342">
    <property type="component" value="Unassembled WGS sequence"/>
</dbReference>
<dbReference type="GO" id="GO:0008810">
    <property type="term" value="F:cellulase activity"/>
    <property type="evidence" value="ECO:0007669"/>
    <property type="project" value="UniProtKB-EC"/>
</dbReference>
<keyword evidence="10" id="KW-1185">Reference proteome</keyword>
<comment type="catalytic activity">
    <reaction evidence="1">
        <text>Endohydrolysis of (1-&gt;4)-beta-D-glucosidic linkages in cellulose, lichenin and cereal beta-D-glucans.</text>
        <dbReference type="EC" id="3.2.1.4"/>
    </reaction>
</comment>
<evidence type="ECO:0000256" key="7">
    <source>
        <dbReference type="ARBA" id="ARBA00023326"/>
    </source>
</evidence>
<accession>A0A202B347</accession>